<feature type="transmembrane region" description="Helical" evidence="1">
    <location>
        <begin position="37"/>
        <end position="57"/>
    </location>
</feature>
<dbReference type="GO" id="GO:0009094">
    <property type="term" value="P:L-phenylalanine biosynthetic process"/>
    <property type="evidence" value="ECO:0007669"/>
    <property type="project" value="TreeGrafter"/>
</dbReference>
<dbReference type="AlphaFoldDB" id="A0AAW1LHD6"/>
<proteinExistence type="predicted"/>
<dbReference type="GO" id="GO:0009507">
    <property type="term" value="C:chloroplast"/>
    <property type="evidence" value="ECO:0007669"/>
    <property type="project" value="TreeGrafter"/>
</dbReference>
<organism evidence="3 4">
    <name type="scientific">Saponaria officinalis</name>
    <name type="common">Common soapwort</name>
    <name type="synonym">Lychnis saponaria</name>
    <dbReference type="NCBI Taxonomy" id="3572"/>
    <lineage>
        <taxon>Eukaryota</taxon>
        <taxon>Viridiplantae</taxon>
        <taxon>Streptophyta</taxon>
        <taxon>Embryophyta</taxon>
        <taxon>Tracheophyta</taxon>
        <taxon>Spermatophyta</taxon>
        <taxon>Magnoliopsida</taxon>
        <taxon>eudicotyledons</taxon>
        <taxon>Gunneridae</taxon>
        <taxon>Pentapetalae</taxon>
        <taxon>Caryophyllales</taxon>
        <taxon>Caryophyllaceae</taxon>
        <taxon>Caryophylleae</taxon>
        <taxon>Saponaria</taxon>
    </lineage>
</organism>
<dbReference type="EMBL" id="JBDFQZ010000004">
    <property type="protein sequence ID" value="KAK9732899.1"/>
    <property type="molecule type" value="Genomic_DNA"/>
</dbReference>
<dbReference type="Proteomes" id="UP001443914">
    <property type="component" value="Unassembled WGS sequence"/>
</dbReference>
<keyword evidence="1" id="KW-1133">Transmembrane helix</keyword>
<dbReference type="GO" id="GO:0047769">
    <property type="term" value="F:arogenate dehydratase activity"/>
    <property type="evidence" value="ECO:0007669"/>
    <property type="project" value="TreeGrafter"/>
</dbReference>
<feature type="domain" description="ACT" evidence="2">
    <location>
        <begin position="36"/>
        <end position="119"/>
    </location>
</feature>
<reference evidence="3" key="1">
    <citation type="submission" date="2024-03" db="EMBL/GenBank/DDBJ databases">
        <title>WGS assembly of Saponaria officinalis var. Norfolk2.</title>
        <authorList>
            <person name="Jenkins J."/>
            <person name="Shu S."/>
            <person name="Grimwood J."/>
            <person name="Barry K."/>
            <person name="Goodstein D."/>
            <person name="Schmutz J."/>
            <person name="Leebens-Mack J."/>
            <person name="Osbourn A."/>
        </authorList>
    </citation>
    <scope>NUCLEOTIDE SEQUENCE [LARGE SCALE GENOMIC DNA]</scope>
    <source>
        <strain evidence="3">JIC</strain>
    </source>
</reference>
<dbReference type="PANTHER" id="PTHR21022:SF42">
    <property type="entry name" value="AROGENATE DEHYDRATASE_PREPHENATE DEHYDRATASE 2, CHLOROPLASTIC"/>
    <property type="match status" value="1"/>
</dbReference>
<evidence type="ECO:0000313" key="4">
    <source>
        <dbReference type="Proteomes" id="UP001443914"/>
    </source>
</evidence>
<dbReference type="PANTHER" id="PTHR21022">
    <property type="entry name" value="PREPHENATE DEHYDRATASE P PROTEIN"/>
    <property type="match status" value="1"/>
</dbReference>
<dbReference type="InterPro" id="IPR045865">
    <property type="entry name" value="ACT-like_dom_sf"/>
</dbReference>
<dbReference type="CDD" id="cd04905">
    <property type="entry name" value="ACT_CM-PDT"/>
    <property type="match status" value="1"/>
</dbReference>
<dbReference type="PROSITE" id="PS51671">
    <property type="entry name" value="ACT"/>
    <property type="match status" value="1"/>
</dbReference>
<dbReference type="Gene3D" id="3.30.70.260">
    <property type="match status" value="1"/>
</dbReference>
<evidence type="ECO:0000259" key="2">
    <source>
        <dbReference type="PROSITE" id="PS51671"/>
    </source>
</evidence>
<keyword evidence="4" id="KW-1185">Reference proteome</keyword>
<sequence length="125" mass="13849">MGYMPLNEGGAENVTRFLMLASEPIIPGSDRPFKTTIVFSLVEGLGALFKALAVFALKQINLVKIESRPLWSGRNGSSKCFDSFFYMDFEASMADPNAQNALRHLEEFATLLRVLGSSPADIRRM</sequence>
<keyword evidence="1" id="KW-0472">Membrane</keyword>
<gene>
    <name evidence="3" type="ORF">RND81_04G030900</name>
</gene>
<evidence type="ECO:0000313" key="3">
    <source>
        <dbReference type="EMBL" id="KAK9732899.1"/>
    </source>
</evidence>
<comment type="caution">
    <text evidence="3">The sequence shown here is derived from an EMBL/GenBank/DDBJ whole genome shotgun (WGS) entry which is preliminary data.</text>
</comment>
<dbReference type="GO" id="GO:0004664">
    <property type="term" value="F:prephenate dehydratase activity"/>
    <property type="evidence" value="ECO:0007669"/>
    <property type="project" value="TreeGrafter"/>
</dbReference>
<dbReference type="InterPro" id="IPR002912">
    <property type="entry name" value="ACT_dom"/>
</dbReference>
<name>A0AAW1LHD6_SAPOF</name>
<evidence type="ECO:0000256" key="1">
    <source>
        <dbReference type="SAM" id="Phobius"/>
    </source>
</evidence>
<accession>A0AAW1LHD6</accession>
<dbReference type="SUPFAM" id="SSF55021">
    <property type="entry name" value="ACT-like"/>
    <property type="match status" value="1"/>
</dbReference>
<keyword evidence="1" id="KW-0812">Transmembrane</keyword>
<protein>
    <recommendedName>
        <fullName evidence="2">ACT domain-containing protein</fullName>
    </recommendedName>
</protein>